<sequence length="80" mass="8875">MVTRTCPTLPVFPLCVCRSGIPKAIKITCLRTSARYSLHRCCPPSPLPMLKWNTEKFKLTLPHKSFALLYPLGSANLCAA</sequence>
<reference evidence="1" key="1">
    <citation type="journal article" date="2022" name="bioRxiv">
        <title>Sequencing and chromosome-scale assembly of the giantPleurodeles waltlgenome.</title>
        <authorList>
            <person name="Brown T."/>
            <person name="Elewa A."/>
            <person name="Iarovenko S."/>
            <person name="Subramanian E."/>
            <person name="Araus A.J."/>
            <person name="Petzold A."/>
            <person name="Susuki M."/>
            <person name="Suzuki K.-i.T."/>
            <person name="Hayashi T."/>
            <person name="Toyoda A."/>
            <person name="Oliveira C."/>
            <person name="Osipova E."/>
            <person name="Leigh N.D."/>
            <person name="Simon A."/>
            <person name="Yun M.H."/>
        </authorList>
    </citation>
    <scope>NUCLEOTIDE SEQUENCE</scope>
    <source>
        <strain evidence="1">20211129_DDA</strain>
        <tissue evidence="1">Liver</tissue>
    </source>
</reference>
<evidence type="ECO:0000313" key="1">
    <source>
        <dbReference type="EMBL" id="KAJ1138565.1"/>
    </source>
</evidence>
<dbReference type="Proteomes" id="UP001066276">
    <property type="component" value="Chromosome 6"/>
</dbReference>
<dbReference type="AlphaFoldDB" id="A0AAV7QHF6"/>
<comment type="caution">
    <text evidence="1">The sequence shown here is derived from an EMBL/GenBank/DDBJ whole genome shotgun (WGS) entry which is preliminary data.</text>
</comment>
<organism evidence="1 2">
    <name type="scientific">Pleurodeles waltl</name>
    <name type="common">Iberian ribbed newt</name>
    <dbReference type="NCBI Taxonomy" id="8319"/>
    <lineage>
        <taxon>Eukaryota</taxon>
        <taxon>Metazoa</taxon>
        <taxon>Chordata</taxon>
        <taxon>Craniata</taxon>
        <taxon>Vertebrata</taxon>
        <taxon>Euteleostomi</taxon>
        <taxon>Amphibia</taxon>
        <taxon>Batrachia</taxon>
        <taxon>Caudata</taxon>
        <taxon>Salamandroidea</taxon>
        <taxon>Salamandridae</taxon>
        <taxon>Pleurodelinae</taxon>
        <taxon>Pleurodeles</taxon>
    </lineage>
</organism>
<proteinExistence type="predicted"/>
<accession>A0AAV7QHF6</accession>
<evidence type="ECO:0000313" key="2">
    <source>
        <dbReference type="Proteomes" id="UP001066276"/>
    </source>
</evidence>
<keyword evidence="2" id="KW-1185">Reference proteome</keyword>
<evidence type="ECO:0008006" key="3">
    <source>
        <dbReference type="Google" id="ProtNLM"/>
    </source>
</evidence>
<gene>
    <name evidence="1" type="ORF">NDU88_004946</name>
</gene>
<dbReference type="EMBL" id="JANPWB010000010">
    <property type="protein sequence ID" value="KAJ1138565.1"/>
    <property type="molecule type" value="Genomic_DNA"/>
</dbReference>
<name>A0AAV7QHF6_PLEWA</name>
<protein>
    <recommendedName>
        <fullName evidence="3">Secreted protein</fullName>
    </recommendedName>
</protein>